<dbReference type="EMBL" id="CP093379">
    <property type="protein sequence ID" value="UNM97123.1"/>
    <property type="molecule type" value="Genomic_DNA"/>
</dbReference>
<accession>A0ABY3X2K5</accession>
<evidence type="ECO:0000313" key="2">
    <source>
        <dbReference type="EMBL" id="UNM97123.1"/>
    </source>
</evidence>
<gene>
    <name evidence="2" type="ORF">MMG00_04550</name>
</gene>
<protein>
    <submittedName>
        <fullName evidence="2">CHAT domain-containing protein</fullName>
    </submittedName>
</protein>
<keyword evidence="3" id="KW-1185">Reference proteome</keyword>
<dbReference type="InterPro" id="IPR024983">
    <property type="entry name" value="CHAT_dom"/>
</dbReference>
<evidence type="ECO:0000313" key="3">
    <source>
        <dbReference type="Proteomes" id="UP000829542"/>
    </source>
</evidence>
<proteinExistence type="predicted"/>
<reference evidence="2 3" key="1">
    <citation type="submission" date="2022-03" db="EMBL/GenBank/DDBJ databases">
        <title>Ignatzschineria rhizosphaerae HR5S32.</title>
        <authorList>
            <person name="Sun J.Q."/>
            <person name="Feng J.Y."/>
        </authorList>
    </citation>
    <scope>NUCLEOTIDE SEQUENCE [LARGE SCALE GENOMIC DNA]</scope>
    <source>
        <strain evidence="2 3">HR5S32</strain>
    </source>
</reference>
<dbReference type="Proteomes" id="UP000829542">
    <property type="component" value="Chromosome"/>
</dbReference>
<dbReference type="RefSeq" id="WP_242152027.1">
    <property type="nucleotide sequence ID" value="NZ_CP093379.1"/>
</dbReference>
<feature type="domain" description="CHAT" evidence="1">
    <location>
        <begin position="476"/>
        <end position="584"/>
    </location>
</feature>
<evidence type="ECO:0000259" key="1">
    <source>
        <dbReference type="Pfam" id="PF12770"/>
    </source>
</evidence>
<name>A0ABY3X2K5_9GAMM</name>
<dbReference type="Pfam" id="PF12770">
    <property type="entry name" value="CHAT"/>
    <property type="match status" value="1"/>
</dbReference>
<organism evidence="2 3">
    <name type="scientific">Ignatzschineria rhizosphaerae</name>
    <dbReference type="NCBI Taxonomy" id="2923279"/>
    <lineage>
        <taxon>Bacteria</taxon>
        <taxon>Pseudomonadati</taxon>
        <taxon>Pseudomonadota</taxon>
        <taxon>Gammaproteobacteria</taxon>
        <taxon>Cardiobacteriales</taxon>
        <taxon>Ignatzschineriaceae</taxon>
        <taxon>Ignatzschineria</taxon>
    </lineage>
</organism>
<sequence>MSYNYNICYVIKSEVNIKMDQYSFLHFSKERLRLRPILQLIAQLPISIPELFVSKEEKINLRLTSIFPGYYIKIIEDFNEISVIKHYFKIVFVDIDDVVDENHNDVLYISFNRGRKDNIPYFEDITIDNLKRFFLENIKDSYDCYSDLEDNYQEKGIDTDFHIPVNIFTYSNILLAQNLGVKFKDVNVNVDVNVVEQSINIINLIKSKIANNLPRKVHIPSADYLITDFSIPLEYSANSKQYKKHFLKKINEENYEQIASAVTFAKNSKNIDHLNIIDGNNEYILRYKEEVYFNSLMCFFYTASRLTPEIKLKLTNNNIFPTLSEISYSIRKSVTKKLQSQIRKFSNIVTESADTNFDYFSNSLNKQIKIISNFPLEWTNIDGLPLMIRHNVSRIFNTPSLIKENLLLRSSSVDLTLESFAKILVISSFKDNDPISFDLINELKKIISSDIEVDKIHVDAFLTDFKPEIIYKNVRTKDELVNSLNAFEHALVIFDMHGGHKENDSCGVLGLSSEMLNPYDLIDLARIPPIVILSSCDTSPADRGHYNVANAFLCAGAKTVLASTYPILSADAARFIGRLYTRLRYYLPERILKNKQSLRWSEFMTGLNRRVYFNYFILHLFENFKIKNKYPDDYRSKYERLINIINSILENRPENYFSGILYFIEDILDLSKDLVLTELHTNFLFSENLNYVQIGFPEDILICAEDLTQYT</sequence>